<dbReference type="GO" id="GO:0005524">
    <property type="term" value="F:ATP binding"/>
    <property type="evidence" value="ECO:0007669"/>
    <property type="project" value="UniProtKB-KW"/>
</dbReference>
<evidence type="ECO:0000256" key="1">
    <source>
        <dbReference type="ARBA" id="ARBA00004651"/>
    </source>
</evidence>
<dbReference type="Gene3D" id="3.40.50.300">
    <property type="entry name" value="P-loop containing nucleotide triphosphate hydrolases"/>
    <property type="match status" value="1"/>
</dbReference>
<comment type="caution">
    <text evidence="12">The sequence shown here is derived from an EMBL/GenBank/DDBJ whole genome shotgun (WGS) entry which is preliminary data.</text>
</comment>
<evidence type="ECO:0000256" key="6">
    <source>
        <dbReference type="ARBA" id="ARBA00022840"/>
    </source>
</evidence>
<dbReference type="PROSITE" id="PS00211">
    <property type="entry name" value="ABC_TRANSPORTER_1"/>
    <property type="match status" value="1"/>
</dbReference>
<keyword evidence="13" id="KW-1185">Reference proteome</keyword>
<comment type="subcellular location">
    <subcellularLocation>
        <location evidence="1">Cell membrane</location>
        <topology evidence="1">Multi-pass membrane protein</topology>
    </subcellularLocation>
</comment>
<feature type="domain" description="ABC transporter" evidence="10">
    <location>
        <begin position="356"/>
        <end position="590"/>
    </location>
</feature>
<dbReference type="CDD" id="cd07346">
    <property type="entry name" value="ABC_6TM_exporters"/>
    <property type="match status" value="1"/>
</dbReference>
<dbReference type="SMART" id="SM00382">
    <property type="entry name" value="AAA"/>
    <property type="match status" value="1"/>
</dbReference>
<sequence>MIRKRLEFFFTKDFITQMKVFLKQISHYREIISFSLLLSIIANALGLIPALISGQIVDGYLSGRELANSPQIEKEILLWAGALFLAYVLSEVLNIIQNQVQLRFRTSFNHSLQDKLYKHVLHLPINFFNKTKSGELLSRFTNDINQITGLSNQLILTPINALLRLSVILAYCFYLSPWIALLILLIIGTLTILCMFLTKKTRPLQNEIYDKQAVIHGFLSEVFQGIRTVRSHAKEAEEISQHSQRHLDLNDTRLKSNLQIQGIYTLWSFMQAIAAALMLAGGSIMIIRGHMSLGELVVVQFFTAQLMNPIFNILSSISSTQGGLACLERYHKILSEELDNPPDSNRKKLDKCIEKIKIVNLNFSYLPDKPVLENISFTMQKGKTYALVGTSGSGKSTLADLICGFQKASIGNILINGIELQELNKENYIQHLAIVHQANFVFDGTIRDNILYGNTELTSSDLIELCQKAQLHDFIDSLELGLDSYIGENGIKLSGGQKQRLCLARAFAAKADLIILDEATSHLDSINERLIQKAVFENKNDLITLIIAHNLSTIKDVDQVIVLEKGEIKEIGTHEGLMKLRGLYFNMLKS</sequence>
<evidence type="ECO:0000256" key="8">
    <source>
        <dbReference type="ARBA" id="ARBA00023136"/>
    </source>
</evidence>
<dbReference type="GO" id="GO:0016887">
    <property type="term" value="F:ATP hydrolysis activity"/>
    <property type="evidence" value="ECO:0007669"/>
    <property type="project" value="InterPro"/>
</dbReference>
<keyword evidence="8 9" id="KW-0472">Membrane</keyword>
<evidence type="ECO:0000256" key="7">
    <source>
        <dbReference type="ARBA" id="ARBA00022989"/>
    </source>
</evidence>
<dbReference type="SUPFAM" id="SSF52540">
    <property type="entry name" value="P-loop containing nucleoside triphosphate hydrolases"/>
    <property type="match status" value="1"/>
</dbReference>
<dbReference type="eggNOG" id="COG1132">
    <property type="taxonomic scope" value="Bacteria"/>
</dbReference>
<evidence type="ECO:0000313" key="12">
    <source>
        <dbReference type="EMBL" id="EDM25714.1"/>
    </source>
</evidence>
<dbReference type="InterPro" id="IPR039421">
    <property type="entry name" value="Type_1_exporter"/>
</dbReference>
<evidence type="ECO:0000256" key="3">
    <source>
        <dbReference type="ARBA" id="ARBA00022475"/>
    </source>
</evidence>
<keyword evidence="6 12" id="KW-0067">ATP-binding</keyword>
<dbReference type="AlphaFoldDB" id="A6DRP5"/>
<gene>
    <name evidence="12" type="ORF">LNTAR_13232</name>
</gene>
<dbReference type="SUPFAM" id="SSF90123">
    <property type="entry name" value="ABC transporter transmembrane region"/>
    <property type="match status" value="1"/>
</dbReference>
<evidence type="ECO:0000259" key="10">
    <source>
        <dbReference type="PROSITE" id="PS50893"/>
    </source>
</evidence>
<dbReference type="InterPro" id="IPR011527">
    <property type="entry name" value="ABC1_TM_dom"/>
</dbReference>
<dbReference type="InterPro" id="IPR017871">
    <property type="entry name" value="ABC_transporter-like_CS"/>
</dbReference>
<dbReference type="InterPro" id="IPR003593">
    <property type="entry name" value="AAA+_ATPase"/>
</dbReference>
<protein>
    <submittedName>
        <fullName evidence="12">ABC transporter, ATP-binding/permease protein</fullName>
    </submittedName>
</protein>
<feature type="transmembrane region" description="Helical" evidence="9">
    <location>
        <begin position="179"/>
        <end position="198"/>
    </location>
</feature>
<keyword evidence="3" id="KW-1003">Cell membrane</keyword>
<reference evidence="12 13" key="1">
    <citation type="journal article" date="2010" name="J. Bacteriol.">
        <title>Genome sequence of Lentisphaera araneosa HTCC2155T, the type species of the order Lentisphaerales in the phylum Lentisphaerae.</title>
        <authorList>
            <person name="Thrash J.C."/>
            <person name="Cho J.C."/>
            <person name="Vergin K.L."/>
            <person name="Morris R.M."/>
            <person name="Giovannoni S.J."/>
        </authorList>
    </citation>
    <scope>NUCLEOTIDE SEQUENCE [LARGE SCALE GENOMIC DNA]</scope>
    <source>
        <strain evidence="12 13">HTCC2155</strain>
    </source>
</reference>
<evidence type="ECO:0000256" key="2">
    <source>
        <dbReference type="ARBA" id="ARBA00022448"/>
    </source>
</evidence>
<dbReference type="Gene3D" id="1.20.1560.10">
    <property type="entry name" value="ABC transporter type 1, transmembrane domain"/>
    <property type="match status" value="1"/>
</dbReference>
<dbReference type="InterPro" id="IPR036640">
    <property type="entry name" value="ABC1_TM_sf"/>
</dbReference>
<accession>A6DRP5</accession>
<dbReference type="PANTHER" id="PTHR43394">
    <property type="entry name" value="ATP-DEPENDENT PERMEASE MDL1, MITOCHONDRIAL"/>
    <property type="match status" value="1"/>
</dbReference>
<dbReference type="RefSeq" id="WP_007280515.1">
    <property type="nucleotide sequence ID" value="NZ_ABCK01000025.1"/>
</dbReference>
<dbReference type="Proteomes" id="UP000004947">
    <property type="component" value="Unassembled WGS sequence"/>
</dbReference>
<name>A6DRP5_9BACT</name>
<feature type="domain" description="ABC transmembrane type-1" evidence="11">
    <location>
        <begin position="34"/>
        <end position="322"/>
    </location>
</feature>
<dbReference type="InterPro" id="IPR003439">
    <property type="entry name" value="ABC_transporter-like_ATP-bd"/>
</dbReference>
<feature type="transmembrane region" description="Helical" evidence="9">
    <location>
        <begin position="263"/>
        <end position="287"/>
    </location>
</feature>
<keyword evidence="4 9" id="KW-0812">Transmembrane</keyword>
<dbReference type="GO" id="GO:0005886">
    <property type="term" value="C:plasma membrane"/>
    <property type="evidence" value="ECO:0007669"/>
    <property type="project" value="UniProtKB-SubCell"/>
</dbReference>
<evidence type="ECO:0000313" key="13">
    <source>
        <dbReference type="Proteomes" id="UP000004947"/>
    </source>
</evidence>
<dbReference type="GO" id="GO:0015421">
    <property type="term" value="F:ABC-type oligopeptide transporter activity"/>
    <property type="evidence" value="ECO:0007669"/>
    <property type="project" value="TreeGrafter"/>
</dbReference>
<organism evidence="12 13">
    <name type="scientific">Lentisphaera araneosa HTCC2155</name>
    <dbReference type="NCBI Taxonomy" id="313628"/>
    <lineage>
        <taxon>Bacteria</taxon>
        <taxon>Pseudomonadati</taxon>
        <taxon>Lentisphaerota</taxon>
        <taxon>Lentisphaeria</taxon>
        <taxon>Lentisphaerales</taxon>
        <taxon>Lentisphaeraceae</taxon>
        <taxon>Lentisphaera</taxon>
    </lineage>
</organism>
<dbReference type="InterPro" id="IPR027417">
    <property type="entry name" value="P-loop_NTPase"/>
</dbReference>
<keyword evidence="7 9" id="KW-1133">Transmembrane helix</keyword>
<evidence type="ECO:0000259" key="11">
    <source>
        <dbReference type="PROSITE" id="PS50929"/>
    </source>
</evidence>
<keyword evidence="2" id="KW-0813">Transport</keyword>
<evidence type="ECO:0000256" key="9">
    <source>
        <dbReference type="SAM" id="Phobius"/>
    </source>
</evidence>
<dbReference type="FunFam" id="3.40.50.300:FF:000854">
    <property type="entry name" value="Multidrug ABC transporter ATP-binding protein"/>
    <property type="match status" value="1"/>
</dbReference>
<dbReference type="STRING" id="313628.LNTAR_13232"/>
<proteinExistence type="predicted"/>
<dbReference type="Pfam" id="PF00664">
    <property type="entry name" value="ABC_membrane"/>
    <property type="match status" value="1"/>
</dbReference>
<evidence type="ECO:0000256" key="5">
    <source>
        <dbReference type="ARBA" id="ARBA00022741"/>
    </source>
</evidence>
<dbReference type="PANTHER" id="PTHR43394:SF1">
    <property type="entry name" value="ATP-BINDING CASSETTE SUB-FAMILY B MEMBER 10, MITOCHONDRIAL"/>
    <property type="match status" value="1"/>
</dbReference>
<dbReference type="EMBL" id="ABCK01000025">
    <property type="protein sequence ID" value="EDM25714.1"/>
    <property type="molecule type" value="Genomic_DNA"/>
</dbReference>
<feature type="transmembrane region" description="Helical" evidence="9">
    <location>
        <begin position="76"/>
        <end position="96"/>
    </location>
</feature>
<dbReference type="PROSITE" id="PS50893">
    <property type="entry name" value="ABC_TRANSPORTER_2"/>
    <property type="match status" value="1"/>
</dbReference>
<keyword evidence="5" id="KW-0547">Nucleotide-binding</keyword>
<evidence type="ECO:0000256" key="4">
    <source>
        <dbReference type="ARBA" id="ARBA00022692"/>
    </source>
</evidence>
<dbReference type="PROSITE" id="PS50929">
    <property type="entry name" value="ABC_TM1F"/>
    <property type="match status" value="1"/>
</dbReference>
<feature type="transmembrane region" description="Helical" evidence="9">
    <location>
        <begin position="31"/>
        <end position="56"/>
    </location>
</feature>
<dbReference type="Pfam" id="PF00005">
    <property type="entry name" value="ABC_tran"/>
    <property type="match status" value="1"/>
</dbReference>
<feature type="transmembrane region" description="Helical" evidence="9">
    <location>
        <begin position="154"/>
        <end position="173"/>
    </location>
</feature>